<evidence type="ECO:0000313" key="2">
    <source>
        <dbReference type="EMBL" id="GAA3392283.1"/>
    </source>
</evidence>
<evidence type="ECO:0000313" key="3">
    <source>
        <dbReference type="Proteomes" id="UP001501676"/>
    </source>
</evidence>
<sequence>MGFEDRAVAGADQRDAGDDVQGLAERVGMPVGAGTGAEPHEVQPGTGGLPSGIQDVPPDVTGEPVEPACIAENFDVFDFELTDAELTVIDGLKTGERGGPGPADITLAAWSRPTPED</sequence>
<comment type="caution">
    <text evidence="2">The sequence shown here is derived from an EMBL/GenBank/DDBJ whole genome shotgun (WGS) entry which is preliminary data.</text>
</comment>
<gene>
    <name evidence="2" type="ORF">GCM10020369_53390</name>
</gene>
<reference evidence="3" key="1">
    <citation type="journal article" date="2019" name="Int. J. Syst. Evol. Microbiol.">
        <title>The Global Catalogue of Microorganisms (GCM) 10K type strain sequencing project: providing services to taxonomists for standard genome sequencing and annotation.</title>
        <authorList>
            <consortium name="The Broad Institute Genomics Platform"/>
            <consortium name="The Broad Institute Genome Sequencing Center for Infectious Disease"/>
            <person name="Wu L."/>
            <person name="Ma J."/>
        </authorList>
    </citation>
    <scope>NUCLEOTIDE SEQUENCE [LARGE SCALE GENOMIC DNA]</scope>
    <source>
        <strain evidence="3">JCM 9458</strain>
    </source>
</reference>
<keyword evidence="3" id="KW-1185">Reference proteome</keyword>
<feature type="region of interest" description="Disordered" evidence="1">
    <location>
        <begin position="1"/>
        <end position="64"/>
    </location>
</feature>
<feature type="compositionally biased region" description="Basic and acidic residues" evidence="1">
    <location>
        <begin position="1"/>
        <end position="17"/>
    </location>
</feature>
<feature type="region of interest" description="Disordered" evidence="1">
    <location>
        <begin position="92"/>
        <end position="117"/>
    </location>
</feature>
<dbReference type="EMBL" id="BAAAYN010000037">
    <property type="protein sequence ID" value="GAA3392283.1"/>
    <property type="molecule type" value="Genomic_DNA"/>
</dbReference>
<protein>
    <submittedName>
        <fullName evidence="2">Uncharacterized protein</fullName>
    </submittedName>
</protein>
<dbReference type="Proteomes" id="UP001501676">
    <property type="component" value="Unassembled WGS sequence"/>
</dbReference>
<evidence type="ECO:0000256" key="1">
    <source>
        <dbReference type="SAM" id="MobiDB-lite"/>
    </source>
</evidence>
<organism evidence="2 3">
    <name type="scientific">Cryptosporangium minutisporangium</name>
    <dbReference type="NCBI Taxonomy" id="113569"/>
    <lineage>
        <taxon>Bacteria</taxon>
        <taxon>Bacillati</taxon>
        <taxon>Actinomycetota</taxon>
        <taxon>Actinomycetes</taxon>
        <taxon>Cryptosporangiales</taxon>
        <taxon>Cryptosporangiaceae</taxon>
        <taxon>Cryptosporangium</taxon>
    </lineage>
</organism>
<name>A0ABP6T5N0_9ACTN</name>
<accession>A0ABP6T5N0</accession>
<proteinExistence type="predicted"/>